<dbReference type="OrthoDB" id="29596at2759"/>
<feature type="non-terminal residue" evidence="1">
    <location>
        <position position="158"/>
    </location>
</feature>
<reference evidence="1 2" key="1">
    <citation type="journal article" date="2018" name="G3 (Bethesda)">
        <title>Phylogenetic and Phylogenomic Definition of Rhizopus Species.</title>
        <authorList>
            <person name="Gryganskyi A.P."/>
            <person name="Golan J."/>
            <person name="Dolatabadi S."/>
            <person name="Mondo S."/>
            <person name="Robb S."/>
            <person name="Idnurm A."/>
            <person name="Muszewska A."/>
            <person name="Steczkiewicz K."/>
            <person name="Masonjones S."/>
            <person name="Liao H.L."/>
            <person name="Gajdeczka M.T."/>
            <person name="Anike F."/>
            <person name="Vuek A."/>
            <person name="Anishchenko I.M."/>
            <person name="Voigt K."/>
            <person name="de Hoog G.S."/>
            <person name="Smith M.E."/>
            <person name="Heitman J."/>
            <person name="Vilgalys R."/>
            <person name="Stajich J.E."/>
        </authorList>
    </citation>
    <scope>NUCLEOTIDE SEQUENCE [LARGE SCALE GENOMIC DNA]</scope>
    <source>
        <strain evidence="1 2">LSU 92-RS-03</strain>
    </source>
</reference>
<keyword evidence="2" id="KW-1185">Reference proteome</keyword>
<comment type="caution">
    <text evidence="1">The sequence shown here is derived from an EMBL/GenBank/DDBJ whole genome shotgun (WGS) entry which is preliminary data.</text>
</comment>
<evidence type="ECO:0000313" key="1">
    <source>
        <dbReference type="EMBL" id="RCH78004.1"/>
    </source>
</evidence>
<accession>A0A367IJZ5</accession>
<gene>
    <name evidence="1" type="ORF">CU098_001596</name>
</gene>
<dbReference type="EMBL" id="PJQM01007564">
    <property type="protein sequence ID" value="RCH78004.1"/>
    <property type="molecule type" value="Genomic_DNA"/>
</dbReference>
<organism evidence="1 2">
    <name type="scientific">Rhizopus stolonifer</name>
    <name type="common">Rhizopus nigricans</name>
    <dbReference type="NCBI Taxonomy" id="4846"/>
    <lineage>
        <taxon>Eukaryota</taxon>
        <taxon>Fungi</taxon>
        <taxon>Fungi incertae sedis</taxon>
        <taxon>Mucoromycota</taxon>
        <taxon>Mucoromycotina</taxon>
        <taxon>Mucoromycetes</taxon>
        <taxon>Mucorales</taxon>
        <taxon>Mucorineae</taxon>
        <taxon>Rhizopodaceae</taxon>
        <taxon>Rhizopus</taxon>
    </lineage>
</organism>
<sequence length="158" mass="18244">MKGNKLGCAYYVHESLKLYVMEDAVESNDFAYTSTLVAQCMPNIVLLPDLNEDSFIQFLNTSDESIEMKKMPPKDFNFERGQYNLLNWYTDYVQTNDTSHMILVDPEEGNKTHVGCAGVLLKYLRKIEQQEANEISIQPTLLEIFSNHKFMRIDSDTL</sequence>
<protein>
    <submittedName>
        <fullName evidence="1">Uncharacterized protein</fullName>
    </submittedName>
</protein>
<dbReference type="AlphaFoldDB" id="A0A367IJZ5"/>
<name>A0A367IJZ5_RHIST</name>
<evidence type="ECO:0000313" key="2">
    <source>
        <dbReference type="Proteomes" id="UP000253551"/>
    </source>
</evidence>
<dbReference type="STRING" id="4846.A0A367IJZ5"/>
<proteinExistence type="predicted"/>
<dbReference type="Proteomes" id="UP000253551">
    <property type="component" value="Unassembled WGS sequence"/>
</dbReference>